<dbReference type="PROSITE" id="PS00760">
    <property type="entry name" value="SPASE_I_2"/>
    <property type="match status" value="1"/>
</dbReference>
<comment type="caution">
    <text evidence="8">The sequence shown here is derived from an EMBL/GenBank/DDBJ whole genome shotgun (WGS) entry which is preliminary data.</text>
</comment>
<dbReference type="PRINTS" id="PR00727">
    <property type="entry name" value="LEADERPTASE"/>
</dbReference>
<dbReference type="PROSITE" id="PS00761">
    <property type="entry name" value="SPASE_I_3"/>
    <property type="match status" value="1"/>
</dbReference>
<keyword evidence="6" id="KW-0645">Protease</keyword>
<dbReference type="GO" id="GO:0004252">
    <property type="term" value="F:serine-type endopeptidase activity"/>
    <property type="evidence" value="ECO:0007669"/>
    <property type="project" value="InterPro"/>
</dbReference>
<dbReference type="Gene3D" id="2.10.109.10">
    <property type="entry name" value="Umud Fragment, subunit A"/>
    <property type="match status" value="1"/>
</dbReference>
<dbReference type="GO" id="GO:0016020">
    <property type="term" value="C:membrane"/>
    <property type="evidence" value="ECO:0007669"/>
    <property type="project" value="UniProtKB-SubCell"/>
</dbReference>
<dbReference type="SUPFAM" id="SSF51306">
    <property type="entry name" value="LexA/Signal peptidase"/>
    <property type="match status" value="1"/>
</dbReference>
<name>A0A1G2R3N4_9BACT</name>
<dbReference type="NCBIfam" id="TIGR02227">
    <property type="entry name" value="sigpep_I_bact"/>
    <property type="match status" value="1"/>
</dbReference>
<dbReference type="Pfam" id="PF10502">
    <property type="entry name" value="Peptidase_S26"/>
    <property type="match status" value="1"/>
</dbReference>
<sequence>MLKEAMSFIFETAKIVFIALLIVVPIRAFIFQPFFVRGQSMEPNFHDGDYLIVDELTYRFRPPARGEVIVFKYPKMPSQKYIKRIIALPGETVEITGGKVSIFNAAGAEVLNESAYLSVELFTPQDTRISLDQNEYFVLGDNRSASSDSRRWGALPQDDIVGRVLLRAWPPTTLAGYFEAPSYEL</sequence>
<dbReference type="EMBL" id="MHTX01000047">
    <property type="protein sequence ID" value="OHA66999.1"/>
    <property type="molecule type" value="Genomic_DNA"/>
</dbReference>
<evidence type="ECO:0000313" key="9">
    <source>
        <dbReference type="Proteomes" id="UP000179258"/>
    </source>
</evidence>
<dbReference type="CDD" id="cd06530">
    <property type="entry name" value="S26_SPase_I"/>
    <property type="match status" value="1"/>
</dbReference>
<dbReference type="EC" id="3.4.21.89" evidence="3 6"/>
<evidence type="ECO:0000256" key="2">
    <source>
        <dbReference type="ARBA" id="ARBA00009370"/>
    </source>
</evidence>
<comment type="subcellular location">
    <subcellularLocation>
        <location evidence="6">Membrane</location>
        <topology evidence="6">Single-pass type II membrane protein</topology>
    </subcellularLocation>
</comment>
<evidence type="ECO:0000256" key="5">
    <source>
        <dbReference type="PIRSR" id="PIRSR600223-1"/>
    </source>
</evidence>
<dbReference type="InterPro" id="IPR000223">
    <property type="entry name" value="Pept_S26A_signal_pept_1"/>
</dbReference>
<evidence type="ECO:0000313" key="8">
    <source>
        <dbReference type="EMBL" id="OHA66999.1"/>
    </source>
</evidence>
<proteinExistence type="inferred from homology"/>
<gene>
    <name evidence="8" type="ORF">A3D59_01575</name>
</gene>
<dbReference type="InterPro" id="IPR019533">
    <property type="entry name" value="Peptidase_S26"/>
</dbReference>
<keyword evidence="4 6" id="KW-0378">Hydrolase</keyword>
<feature type="active site" evidence="5">
    <location>
        <position position="40"/>
    </location>
</feature>
<feature type="domain" description="Peptidase S26" evidence="7">
    <location>
        <begin position="10"/>
        <end position="169"/>
    </location>
</feature>
<reference evidence="8 9" key="1">
    <citation type="journal article" date="2016" name="Nat. Commun.">
        <title>Thousands of microbial genomes shed light on interconnected biogeochemical processes in an aquifer system.</title>
        <authorList>
            <person name="Anantharaman K."/>
            <person name="Brown C.T."/>
            <person name="Hug L.A."/>
            <person name="Sharon I."/>
            <person name="Castelle C.J."/>
            <person name="Probst A.J."/>
            <person name="Thomas B.C."/>
            <person name="Singh A."/>
            <person name="Wilkins M.J."/>
            <person name="Karaoz U."/>
            <person name="Brodie E.L."/>
            <person name="Williams K.H."/>
            <person name="Hubbard S.S."/>
            <person name="Banfield J.F."/>
        </authorList>
    </citation>
    <scope>NUCLEOTIDE SEQUENCE [LARGE SCALE GENOMIC DNA]</scope>
</reference>
<dbReference type="PANTHER" id="PTHR43390:SF1">
    <property type="entry name" value="CHLOROPLAST PROCESSING PEPTIDASE"/>
    <property type="match status" value="1"/>
</dbReference>
<dbReference type="InterPro" id="IPR036286">
    <property type="entry name" value="LexA/Signal_pep-like_sf"/>
</dbReference>
<dbReference type="InterPro" id="IPR019758">
    <property type="entry name" value="Pept_S26A_signal_pept_1_CS"/>
</dbReference>
<evidence type="ECO:0000256" key="6">
    <source>
        <dbReference type="RuleBase" id="RU362042"/>
    </source>
</evidence>
<evidence type="ECO:0000259" key="7">
    <source>
        <dbReference type="Pfam" id="PF10502"/>
    </source>
</evidence>
<accession>A0A1G2R3N4</accession>
<dbReference type="InterPro" id="IPR019757">
    <property type="entry name" value="Pept_S26A_signal_pept_1_Lys-AS"/>
</dbReference>
<dbReference type="AlphaFoldDB" id="A0A1G2R3N4"/>
<organism evidence="8 9">
    <name type="scientific">Candidatus Wildermuthbacteria bacterium RIFCSPHIGHO2_02_FULL_47_17</name>
    <dbReference type="NCBI Taxonomy" id="1802452"/>
    <lineage>
        <taxon>Bacteria</taxon>
        <taxon>Candidatus Wildermuthiibacteriota</taxon>
    </lineage>
</organism>
<protein>
    <recommendedName>
        <fullName evidence="3 6">Signal peptidase I</fullName>
        <ecNumber evidence="3 6">3.4.21.89</ecNumber>
    </recommendedName>
</protein>
<evidence type="ECO:0000256" key="3">
    <source>
        <dbReference type="ARBA" id="ARBA00013208"/>
    </source>
</evidence>
<dbReference type="PANTHER" id="PTHR43390">
    <property type="entry name" value="SIGNAL PEPTIDASE I"/>
    <property type="match status" value="1"/>
</dbReference>
<feature type="active site" evidence="5">
    <location>
        <position position="83"/>
    </location>
</feature>
<comment type="catalytic activity">
    <reaction evidence="1 6">
        <text>Cleavage of hydrophobic, N-terminal signal or leader sequences from secreted and periplasmic proteins.</text>
        <dbReference type="EC" id="3.4.21.89"/>
    </reaction>
</comment>
<evidence type="ECO:0000256" key="1">
    <source>
        <dbReference type="ARBA" id="ARBA00000677"/>
    </source>
</evidence>
<dbReference type="Proteomes" id="UP000179258">
    <property type="component" value="Unassembled WGS sequence"/>
</dbReference>
<dbReference type="GO" id="GO:0006465">
    <property type="term" value="P:signal peptide processing"/>
    <property type="evidence" value="ECO:0007669"/>
    <property type="project" value="InterPro"/>
</dbReference>
<evidence type="ECO:0000256" key="4">
    <source>
        <dbReference type="ARBA" id="ARBA00022801"/>
    </source>
</evidence>
<comment type="similarity">
    <text evidence="2 6">Belongs to the peptidase S26 family.</text>
</comment>
<dbReference type="GO" id="GO:0009003">
    <property type="term" value="F:signal peptidase activity"/>
    <property type="evidence" value="ECO:0007669"/>
    <property type="project" value="UniProtKB-EC"/>
</dbReference>